<dbReference type="EMBL" id="AP014680">
    <property type="protein sequence ID" value="BAP85563.1"/>
    <property type="molecule type" value="Genomic_DNA"/>
</dbReference>
<proteinExistence type="predicted"/>
<gene>
    <name evidence="2" type="ORF">LOOC260_110240</name>
</gene>
<dbReference type="STRING" id="1291742.LOOC260_110240"/>
<dbReference type="RefSeq" id="WP_041093463.1">
    <property type="nucleotide sequence ID" value="NZ_AP014680.1"/>
</dbReference>
<organism evidence="2 3">
    <name type="scientific">Paucilactobacillus hokkaidonensis JCM 18461</name>
    <dbReference type="NCBI Taxonomy" id="1291742"/>
    <lineage>
        <taxon>Bacteria</taxon>
        <taxon>Bacillati</taxon>
        <taxon>Bacillota</taxon>
        <taxon>Bacilli</taxon>
        <taxon>Lactobacillales</taxon>
        <taxon>Lactobacillaceae</taxon>
        <taxon>Paucilactobacillus</taxon>
    </lineage>
</organism>
<accession>A0A0A1GXA0</accession>
<evidence type="ECO:0000313" key="3">
    <source>
        <dbReference type="Proteomes" id="UP000031620"/>
    </source>
</evidence>
<dbReference type="GO" id="GO:0043190">
    <property type="term" value="C:ATP-binding cassette (ABC) transporter complex"/>
    <property type="evidence" value="ECO:0007669"/>
    <property type="project" value="InterPro"/>
</dbReference>
<feature type="domain" description="ABC-type glycine betaine transport system substrate-binding" evidence="1">
    <location>
        <begin position="36"/>
        <end position="301"/>
    </location>
</feature>
<dbReference type="CDD" id="cd13608">
    <property type="entry name" value="PBP2_OpuCC_like"/>
    <property type="match status" value="1"/>
</dbReference>
<dbReference type="AlphaFoldDB" id="A0A0A1GXA0"/>
<dbReference type="InterPro" id="IPR007210">
    <property type="entry name" value="ABC_Gly_betaine_transp_sub-bd"/>
</dbReference>
<dbReference type="Proteomes" id="UP000031620">
    <property type="component" value="Chromosome"/>
</dbReference>
<dbReference type="Gene3D" id="3.40.190.10">
    <property type="entry name" value="Periplasmic binding protein-like II"/>
    <property type="match status" value="1"/>
</dbReference>
<name>A0A0A1GXA0_9LACO</name>
<sequence length="310" mass="34771">MKRRNKLALLITGLLSLTIVLSGCGFPGLNSSTNNTVRIAVQNTTEQQIVAAIDQKMIEHYTSLNVSLINNLGSASVSFAALRNDNADVSAVRYNGADLTVILGKKASGNSQIDSATVKKIFKDKYHLTYFPTYGFADTYAWMVTKQDAKKYDLNNVSDMQKRAGQMKVGIDQSWMNRRGDGYDAFQKLYGFSFNKVYPMQIGLVYDSLEAGKMDAILGYSTDGRISSYDLNLLNDDKHFFPPYYASPVATDKILREHPELKQVFNRLNGKISLKTMQKLNYQVDNNLQEPDVVASKFLKEHNYFEGGND</sequence>
<evidence type="ECO:0000313" key="2">
    <source>
        <dbReference type="EMBL" id="BAP85563.1"/>
    </source>
</evidence>
<protein>
    <submittedName>
        <fullName evidence="2">Glycine betaine/carnitine/choline ABC transporter, substrate-binding protein</fullName>
    </submittedName>
</protein>
<dbReference type="KEGG" id="lho:LOOC260_110240"/>
<dbReference type="Gene3D" id="3.40.190.120">
    <property type="entry name" value="Osmoprotection protein (prox), domain 2"/>
    <property type="match status" value="1"/>
</dbReference>
<dbReference type="PROSITE" id="PS51257">
    <property type="entry name" value="PROKAR_LIPOPROTEIN"/>
    <property type="match status" value="1"/>
</dbReference>
<dbReference type="HOGENOM" id="CLU_038355_1_0_9"/>
<dbReference type="Pfam" id="PF04069">
    <property type="entry name" value="OpuAC"/>
    <property type="match status" value="1"/>
</dbReference>
<evidence type="ECO:0000259" key="1">
    <source>
        <dbReference type="Pfam" id="PF04069"/>
    </source>
</evidence>
<dbReference type="GO" id="GO:0022857">
    <property type="term" value="F:transmembrane transporter activity"/>
    <property type="evidence" value="ECO:0007669"/>
    <property type="project" value="InterPro"/>
</dbReference>
<reference evidence="2 3" key="1">
    <citation type="submission" date="2014-11" db="EMBL/GenBank/DDBJ databases">
        <title>Complete genome sequence and analysis of Lactobacillus hokkaidonensis LOOC260T.</title>
        <authorList>
            <person name="Tanizawa Y."/>
            <person name="Tohno M."/>
            <person name="Kaminuma E."/>
            <person name="Nakamura Y."/>
            <person name="Arita M."/>
        </authorList>
    </citation>
    <scope>NUCLEOTIDE SEQUENCE [LARGE SCALE GENOMIC DNA]</scope>
    <source>
        <strain evidence="2 3">LOOC260</strain>
    </source>
</reference>
<dbReference type="SUPFAM" id="SSF53850">
    <property type="entry name" value="Periplasmic binding protein-like II"/>
    <property type="match status" value="1"/>
</dbReference>